<evidence type="ECO:0000259" key="7">
    <source>
        <dbReference type="PROSITE" id="PS50157"/>
    </source>
</evidence>
<keyword evidence="2" id="KW-0677">Repeat</keyword>
<reference evidence="8" key="1">
    <citation type="submission" date="2022-03" db="EMBL/GenBank/DDBJ databases">
        <authorList>
            <person name="Sayadi A."/>
        </authorList>
    </citation>
    <scope>NUCLEOTIDE SEQUENCE</scope>
</reference>
<dbReference type="PANTHER" id="PTHR24379:SF121">
    <property type="entry name" value="C2H2-TYPE DOMAIN-CONTAINING PROTEIN"/>
    <property type="match status" value="1"/>
</dbReference>
<name>A0A9P0LM87_ACAOB</name>
<evidence type="ECO:0000256" key="5">
    <source>
        <dbReference type="PROSITE-ProRule" id="PRU00042"/>
    </source>
</evidence>
<gene>
    <name evidence="8" type="ORF">ACAOBT_LOCUS22821</name>
</gene>
<dbReference type="Gene3D" id="3.30.160.60">
    <property type="entry name" value="Classic Zinc Finger"/>
    <property type="match status" value="4"/>
</dbReference>
<organism evidence="8 9">
    <name type="scientific">Acanthoscelides obtectus</name>
    <name type="common">Bean weevil</name>
    <name type="synonym">Bruchus obtectus</name>
    <dbReference type="NCBI Taxonomy" id="200917"/>
    <lineage>
        <taxon>Eukaryota</taxon>
        <taxon>Metazoa</taxon>
        <taxon>Ecdysozoa</taxon>
        <taxon>Arthropoda</taxon>
        <taxon>Hexapoda</taxon>
        <taxon>Insecta</taxon>
        <taxon>Pterygota</taxon>
        <taxon>Neoptera</taxon>
        <taxon>Endopterygota</taxon>
        <taxon>Coleoptera</taxon>
        <taxon>Polyphaga</taxon>
        <taxon>Cucujiformia</taxon>
        <taxon>Chrysomeloidea</taxon>
        <taxon>Chrysomelidae</taxon>
        <taxon>Bruchinae</taxon>
        <taxon>Bruchini</taxon>
        <taxon>Acanthoscelides</taxon>
    </lineage>
</organism>
<feature type="domain" description="C2H2-type" evidence="7">
    <location>
        <begin position="659"/>
        <end position="686"/>
    </location>
</feature>
<dbReference type="PANTHER" id="PTHR24379">
    <property type="entry name" value="KRAB AND ZINC FINGER DOMAIN-CONTAINING"/>
    <property type="match status" value="1"/>
</dbReference>
<comment type="caution">
    <text evidence="8">The sequence shown here is derived from an EMBL/GenBank/DDBJ whole genome shotgun (WGS) entry which is preliminary data.</text>
</comment>
<evidence type="ECO:0000256" key="3">
    <source>
        <dbReference type="ARBA" id="ARBA00022771"/>
    </source>
</evidence>
<dbReference type="PROSITE" id="PS00028">
    <property type="entry name" value="ZINC_FINGER_C2H2_1"/>
    <property type="match status" value="4"/>
</dbReference>
<dbReference type="InterPro" id="IPR013087">
    <property type="entry name" value="Znf_C2H2_type"/>
</dbReference>
<proteinExistence type="predicted"/>
<evidence type="ECO:0000256" key="4">
    <source>
        <dbReference type="ARBA" id="ARBA00022833"/>
    </source>
</evidence>
<accession>A0A9P0LM87</accession>
<evidence type="ECO:0000313" key="8">
    <source>
        <dbReference type="EMBL" id="CAH1995756.1"/>
    </source>
</evidence>
<evidence type="ECO:0000256" key="2">
    <source>
        <dbReference type="ARBA" id="ARBA00022737"/>
    </source>
</evidence>
<sequence length="1286" mass="149422">MDSGNKKIKLDPDLVKGRSQQNPESDEDDIFEETVEPCDENIEVEAEHCLIKYEDQEPVDATEYMVEISADLQEMINDSTPQFEDETKNEDSTVKSDKRAINGFICNTCNFITTEPLDFTNHWLSHETRTYTYQNGVYVCHISHCLNVLPSKKELLKHVALQHLSRYRCSFCYYVTYSNEDFDEHSSNHYTYQCVKCDLQSTKHFFVQNHLATPLECELCDFKAYHWITYQKHINLHRYPPDSIIECRYCGFATGDKNLHKKHLTSHFGNFIFCKMCDFNVGENSADLDNHYKNSHNTTLDAVRKMRKCKFCTCKFINPEPKDMHEKLHLKKNTTFKCCTNSTTVQCPYCRHDDINIDEHILSKHSAEFELEGVRFESNDDESVIKVSYFCKTEDEQEKFTAEHNDAIPISDDNADDQEIEDAVVIDADKVCRNCPKCQRIFKGMKAFEKHLSMEHNISYAEAIRKSKISLLCEFCGYSTFKLSTLKEHFIADHSNLNKSKPKMEPKLIPNNRRYICPFCYDVTFAEHEFEAHCQTHTIFKCTECHFESTKRLFVEDHMDNPWACSKCEFRSHHWLPLKNHSVNQHDTITPLYRCKECNFETRKLRLLKTHRFTHSWAFIQCTICTYRTGSEDAIKSHYEKCHDCNEPGGVKEDVDRPYECEFCDCKFKRETFLDRHRALHGANGPFNVKCSQCHNSNTSVSKYDNGKDTNGDGWTKCPYCAYKDEARYKMFDHLSQIHENELEIEGFRYRETTNKLYEETANTEKPAKRRLAVTANTQPQKQKKKVYEKPKISTDVVETNRDHLECTATTSSKKTNTSEASSSRAKLVKFCPICPFFTVRREEFLKKHIHSKHCGYKCDICGHTTKGIFTNAHMDEKRPQLTLGAESSNEPKILFCPVCGRSRRHVFTQNVAELQEENLSVTDDDYKVKEEVTESDDVAFEEADTLQEDADSIKRSTEEPDDIAQAVALQVEGADKIQQPNEEFEDNAYSNISQESGDIAQADTLKDEDAVNIHQPIEKIEIKEEMIAFEKIPHTVFLKEENPDSVEKIEIKVEATDVLGLETVEGITTADAACASSRNSGQNEQKPRRKGTGPFYCQRDKRWHCPFCDYNGMSSYYAAQHCEQIHKGDQNLTFRCSICCYETRSWRFFSDHINLKHVTEAGPEEIPCKQTGCDYKAPSVDELSKHLARHLQSSIKDLMKYKCKLCNFATVSENIFKNHKCISKTCLECYECGFKGETKMRIYSHILKRHTYTYSQKKGYQCRRCGRNSHDETWRERHFVRCPEM</sequence>
<evidence type="ECO:0000256" key="1">
    <source>
        <dbReference type="ARBA" id="ARBA00022723"/>
    </source>
</evidence>
<feature type="compositionally biased region" description="Basic and acidic residues" evidence="6">
    <location>
        <begin position="1"/>
        <end position="16"/>
    </location>
</feature>
<protein>
    <recommendedName>
        <fullName evidence="7">C2H2-type domain-containing protein</fullName>
    </recommendedName>
</protein>
<dbReference type="GO" id="GO:0008270">
    <property type="term" value="F:zinc ion binding"/>
    <property type="evidence" value="ECO:0007669"/>
    <property type="project" value="UniProtKB-KW"/>
</dbReference>
<keyword evidence="1" id="KW-0479">Metal-binding</keyword>
<dbReference type="SMART" id="SM00355">
    <property type="entry name" value="ZnF_C2H2"/>
    <property type="match status" value="23"/>
</dbReference>
<dbReference type="OrthoDB" id="6735033at2759"/>
<feature type="compositionally biased region" description="Acidic residues" evidence="6">
    <location>
        <begin position="24"/>
        <end position="33"/>
    </location>
</feature>
<evidence type="ECO:0000256" key="6">
    <source>
        <dbReference type="SAM" id="MobiDB-lite"/>
    </source>
</evidence>
<evidence type="ECO:0000313" key="9">
    <source>
        <dbReference type="Proteomes" id="UP001152888"/>
    </source>
</evidence>
<dbReference type="Proteomes" id="UP001152888">
    <property type="component" value="Unassembled WGS sequence"/>
</dbReference>
<dbReference type="PROSITE" id="PS50157">
    <property type="entry name" value="ZINC_FINGER_C2H2_2"/>
    <property type="match status" value="1"/>
</dbReference>
<keyword evidence="9" id="KW-1185">Reference proteome</keyword>
<keyword evidence="4" id="KW-0862">Zinc</keyword>
<dbReference type="EMBL" id="CAKOFQ010007238">
    <property type="protein sequence ID" value="CAH1995756.1"/>
    <property type="molecule type" value="Genomic_DNA"/>
</dbReference>
<feature type="region of interest" description="Disordered" evidence="6">
    <location>
        <begin position="1"/>
        <end position="33"/>
    </location>
</feature>
<keyword evidence="3 5" id="KW-0863">Zinc-finger</keyword>